<evidence type="ECO:0000313" key="3">
    <source>
        <dbReference type="Proteomes" id="UP001566132"/>
    </source>
</evidence>
<dbReference type="Proteomes" id="UP001566132">
    <property type="component" value="Unassembled WGS sequence"/>
</dbReference>
<comment type="caution">
    <text evidence="2">The sequence shown here is derived from an EMBL/GenBank/DDBJ whole genome shotgun (WGS) entry which is preliminary data.</text>
</comment>
<keyword evidence="3" id="KW-1185">Reference proteome</keyword>
<evidence type="ECO:0008006" key="4">
    <source>
        <dbReference type="Google" id="ProtNLM"/>
    </source>
</evidence>
<reference evidence="2 3" key="1">
    <citation type="submission" date="2024-05" db="EMBL/GenBank/DDBJ databases">
        <title>Genetic variation in Jamaican populations of the coffee berry borer (Hypothenemus hampei).</title>
        <authorList>
            <person name="Errbii M."/>
            <person name="Myrie A."/>
        </authorList>
    </citation>
    <scope>NUCLEOTIDE SEQUENCE [LARGE SCALE GENOMIC DNA]</scope>
    <source>
        <strain evidence="2">JA-Hopewell-2020-01-JO</strain>
        <tissue evidence="2">Whole body</tissue>
    </source>
</reference>
<dbReference type="AlphaFoldDB" id="A0ABD1F202"/>
<protein>
    <recommendedName>
        <fullName evidence="4">Protein TsetseEP domain-containing protein</fullName>
    </recommendedName>
</protein>
<evidence type="ECO:0000256" key="1">
    <source>
        <dbReference type="SAM" id="SignalP"/>
    </source>
</evidence>
<feature type="chain" id="PRO_5044787139" description="Protein TsetseEP domain-containing protein" evidence="1">
    <location>
        <begin position="22"/>
        <end position="239"/>
    </location>
</feature>
<dbReference type="EMBL" id="JBDJPC010000003">
    <property type="protein sequence ID" value="KAL1509282.1"/>
    <property type="molecule type" value="Genomic_DNA"/>
</dbReference>
<keyword evidence="1" id="KW-0732">Signal</keyword>
<feature type="signal peptide" evidence="1">
    <location>
        <begin position="1"/>
        <end position="21"/>
    </location>
</feature>
<organism evidence="2 3">
    <name type="scientific">Hypothenemus hampei</name>
    <name type="common">Coffee berry borer</name>
    <dbReference type="NCBI Taxonomy" id="57062"/>
    <lineage>
        <taxon>Eukaryota</taxon>
        <taxon>Metazoa</taxon>
        <taxon>Ecdysozoa</taxon>
        <taxon>Arthropoda</taxon>
        <taxon>Hexapoda</taxon>
        <taxon>Insecta</taxon>
        <taxon>Pterygota</taxon>
        <taxon>Neoptera</taxon>
        <taxon>Endopterygota</taxon>
        <taxon>Coleoptera</taxon>
        <taxon>Polyphaga</taxon>
        <taxon>Cucujiformia</taxon>
        <taxon>Curculionidae</taxon>
        <taxon>Scolytinae</taxon>
        <taxon>Hypothenemus</taxon>
    </lineage>
</organism>
<evidence type="ECO:0000313" key="2">
    <source>
        <dbReference type="EMBL" id="KAL1509282.1"/>
    </source>
</evidence>
<name>A0ABD1F202_HYPHA</name>
<proteinExistence type="predicted"/>
<gene>
    <name evidence="2" type="ORF">ABEB36_004044</name>
</gene>
<sequence length="239" mass="26904">MNFKIFLAAFAFVVTIQVSQQQPLQSGQVAPLIAKISKRILEYIQEYLHNAEHVIDNIEESIPDIESEIIEHVLDVANHISEDLIHMLEELKKNASEADLHTINCFELESLNTEEALQKVARHMGKCVASEVATLAAPFGKIIKSIEPYIDELQKGVNTLEHCAIDKTDTECLTEFAKDESDVLDIIHNVILNDVMDLTEAATLAIKNFMSCSMHLDDEIMSDIENILEDTTECINKHM</sequence>
<accession>A0ABD1F202</accession>